<sequence length="561" mass="64780">MWFCQAPPDRTKDRTVPSSHKLNHILANTNSPAMSDLAPSTSFLQCTERIGQGTMSGGFQSQRYASFSFSAYCESTWPLGNSPHTTSIHILNDDSLLNVFYLYRPFLLDEDEDGEDRFNGGKRQWSEECWWYYKLVHVCQRWRNIIFRSASYLGLSLVCTKGTPVTDMLAHSPSFPLVIDYVEKYRCLAAEDEERAILALKQRNRIRRIRLFMPITNLQKFIDAIEEEYPILEYLIVWSLITDITTFLMFPETFHAPHLRHLALVDFCLPTASRLLTSAVGLVTLCLVINHPTVYFDTDTLLQWLSFMPQLESLMIGLIFIFPDRGVERQTPVTLPNLHHFSFQGHSTYLEALIYRITPRPEKLELHFTDQRTFSVPRLLQFMNTTENRKFESAKVKFYEWRASVAVYPCGETEMYALSITISKLSSNGRFDWLVSSVARLSQSFSQIFSAVERLDLERDDEADSRTPEEHWCRVVQNGVDPIKWRQLLSSFNNVKTLRINNGLVEEVSRCLELDDGELPLELLPELQELAYSRSGEAVDGFTSFMDARQNAGRPITLTRY</sequence>
<evidence type="ECO:0000313" key="2">
    <source>
        <dbReference type="Proteomes" id="UP000759537"/>
    </source>
</evidence>
<reference evidence="1" key="2">
    <citation type="journal article" date="2020" name="Nat. Commun.">
        <title>Large-scale genome sequencing of mycorrhizal fungi provides insights into the early evolution of symbiotic traits.</title>
        <authorList>
            <person name="Miyauchi S."/>
            <person name="Kiss E."/>
            <person name="Kuo A."/>
            <person name="Drula E."/>
            <person name="Kohler A."/>
            <person name="Sanchez-Garcia M."/>
            <person name="Morin E."/>
            <person name="Andreopoulos B."/>
            <person name="Barry K.W."/>
            <person name="Bonito G."/>
            <person name="Buee M."/>
            <person name="Carver A."/>
            <person name="Chen C."/>
            <person name="Cichocki N."/>
            <person name="Clum A."/>
            <person name="Culley D."/>
            <person name="Crous P.W."/>
            <person name="Fauchery L."/>
            <person name="Girlanda M."/>
            <person name="Hayes R.D."/>
            <person name="Keri Z."/>
            <person name="LaButti K."/>
            <person name="Lipzen A."/>
            <person name="Lombard V."/>
            <person name="Magnuson J."/>
            <person name="Maillard F."/>
            <person name="Murat C."/>
            <person name="Nolan M."/>
            <person name="Ohm R.A."/>
            <person name="Pangilinan J."/>
            <person name="Pereira M.F."/>
            <person name="Perotto S."/>
            <person name="Peter M."/>
            <person name="Pfister S."/>
            <person name="Riley R."/>
            <person name="Sitrit Y."/>
            <person name="Stielow J.B."/>
            <person name="Szollosi G."/>
            <person name="Zifcakova L."/>
            <person name="Stursova M."/>
            <person name="Spatafora J.W."/>
            <person name="Tedersoo L."/>
            <person name="Vaario L.M."/>
            <person name="Yamada A."/>
            <person name="Yan M."/>
            <person name="Wang P."/>
            <person name="Xu J."/>
            <person name="Bruns T."/>
            <person name="Baldrian P."/>
            <person name="Vilgalys R."/>
            <person name="Dunand C."/>
            <person name="Henrissat B."/>
            <person name="Grigoriev I.V."/>
            <person name="Hibbett D."/>
            <person name="Nagy L.G."/>
            <person name="Martin F.M."/>
        </authorList>
    </citation>
    <scope>NUCLEOTIDE SEQUENCE</scope>
    <source>
        <strain evidence="1">Prilba</strain>
    </source>
</reference>
<reference evidence="1" key="1">
    <citation type="submission" date="2019-10" db="EMBL/GenBank/DDBJ databases">
        <authorList>
            <consortium name="DOE Joint Genome Institute"/>
            <person name="Kuo A."/>
            <person name="Miyauchi S."/>
            <person name="Kiss E."/>
            <person name="Drula E."/>
            <person name="Kohler A."/>
            <person name="Sanchez-Garcia M."/>
            <person name="Andreopoulos B."/>
            <person name="Barry K.W."/>
            <person name="Bonito G."/>
            <person name="Buee M."/>
            <person name="Carver A."/>
            <person name="Chen C."/>
            <person name="Cichocki N."/>
            <person name="Clum A."/>
            <person name="Culley D."/>
            <person name="Crous P.W."/>
            <person name="Fauchery L."/>
            <person name="Girlanda M."/>
            <person name="Hayes R."/>
            <person name="Keri Z."/>
            <person name="LaButti K."/>
            <person name="Lipzen A."/>
            <person name="Lombard V."/>
            <person name="Magnuson J."/>
            <person name="Maillard F."/>
            <person name="Morin E."/>
            <person name="Murat C."/>
            <person name="Nolan M."/>
            <person name="Ohm R."/>
            <person name="Pangilinan J."/>
            <person name="Pereira M."/>
            <person name="Perotto S."/>
            <person name="Peter M."/>
            <person name="Riley R."/>
            <person name="Sitrit Y."/>
            <person name="Stielow B."/>
            <person name="Szollosi G."/>
            <person name="Zifcakova L."/>
            <person name="Stursova M."/>
            <person name="Spatafora J.W."/>
            <person name="Tedersoo L."/>
            <person name="Vaario L.-M."/>
            <person name="Yamada A."/>
            <person name="Yan M."/>
            <person name="Wang P."/>
            <person name="Xu J."/>
            <person name="Bruns T."/>
            <person name="Baldrian P."/>
            <person name="Vilgalys R."/>
            <person name="Henrissat B."/>
            <person name="Grigoriev I.V."/>
            <person name="Hibbett D."/>
            <person name="Nagy L.G."/>
            <person name="Martin F.M."/>
        </authorList>
    </citation>
    <scope>NUCLEOTIDE SEQUENCE</scope>
    <source>
        <strain evidence="1">Prilba</strain>
    </source>
</reference>
<dbReference type="EMBL" id="WHVB01000031">
    <property type="protein sequence ID" value="KAF8468581.1"/>
    <property type="molecule type" value="Genomic_DNA"/>
</dbReference>
<dbReference type="Proteomes" id="UP000759537">
    <property type="component" value="Unassembled WGS sequence"/>
</dbReference>
<dbReference type="AlphaFoldDB" id="A0A9P5MQT6"/>
<evidence type="ECO:0000313" key="1">
    <source>
        <dbReference type="EMBL" id="KAF8468581.1"/>
    </source>
</evidence>
<comment type="caution">
    <text evidence="1">The sequence shown here is derived from an EMBL/GenBank/DDBJ whole genome shotgun (WGS) entry which is preliminary data.</text>
</comment>
<gene>
    <name evidence="1" type="ORF">DFH94DRAFT_280607</name>
</gene>
<keyword evidence="2" id="KW-1185">Reference proteome</keyword>
<proteinExistence type="predicted"/>
<accession>A0A9P5MQT6</accession>
<organism evidence="1 2">
    <name type="scientific">Russula ochroleuca</name>
    <dbReference type="NCBI Taxonomy" id="152965"/>
    <lineage>
        <taxon>Eukaryota</taxon>
        <taxon>Fungi</taxon>
        <taxon>Dikarya</taxon>
        <taxon>Basidiomycota</taxon>
        <taxon>Agaricomycotina</taxon>
        <taxon>Agaricomycetes</taxon>
        <taxon>Russulales</taxon>
        <taxon>Russulaceae</taxon>
        <taxon>Russula</taxon>
    </lineage>
</organism>
<name>A0A9P5MQT6_9AGAM</name>
<protein>
    <recommendedName>
        <fullName evidence="3">F-box domain-containing protein</fullName>
    </recommendedName>
</protein>
<evidence type="ECO:0008006" key="3">
    <source>
        <dbReference type="Google" id="ProtNLM"/>
    </source>
</evidence>